<dbReference type="Proteomes" id="UP001524473">
    <property type="component" value="Unassembled WGS sequence"/>
</dbReference>
<dbReference type="Gene3D" id="3.40.50.300">
    <property type="entry name" value="P-loop containing nucleotide triphosphate hydrolases"/>
    <property type="match status" value="1"/>
</dbReference>
<sequence>MAFSKKQLEILLFPKTKYTALVCDGAIRSGKTSVMSLSFLLWAMSNFDQQNFAICGKSVQSAVRNVIQPLMGVTYFPKNGFRLNYSISTHCLTVTRGSRTNRFFVFGGKDESSYMLIQGVTLAGVLLDEVALMPRSFVEQALARCSVQGSRFWFNCNPENPRHWFNEEWVIDREHKKNRLHLHFLLDDNPSLPQEVKERYENMYSGVFRDRYILGKWTVAEGLIYPEVAAGLGIVPSVPRNYVKYAISIDYGTLNPCSMGLWGLCDGVWYRFKEFYHNGRELRRQLTDEEYYQELEKLAGDRKIEMVVVDPSAASFIACIRKHGRFFVRHARNDVLDGIRKTAGAFQEGKVAVCDCCSGAVSEFSSYRWDDKKNEDKPIKENDHAMDEIRYFVNTVLSGHGIARAARRL</sequence>
<dbReference type="Gene3D" id="3.30.420.280">
    <property type="match status" value="1"/>
</dbReference>
<dbReference type="Pfam" id="PF03237">
    <property type="entry name" value="Terminase_6N"/>
    <property type="match status" value="1"/>
</dbReference>
<reference evidence="1 2" key="1">
    <citation type="submission" date="2022-06" db="EMBL/GenBank/DDBJ databases">
        <title>Isolation of gut microbiota from human fecal samples.</title>
        <authorList>
            <person name="Pamer E.G."/>
            <person name="Barat B."/>
            <person name="Waligurski E."/>
            <person name="Medina S."/>
            <person name="Paddock L."/>
            <person name="Mostad J."/>
        </authorList>
    </citation>
    <scope>NUCLEOTIDE SEQUENCE [LARGE SCALE GENOMIC DNA]</scope>
    <source>
        <strain evidence="1 2">DFI.9.73</strain>
    </source>
</reference>
<dbReference type="InterPro" id="IPR027417">
    <property type="entry name" value="P-loop_NTPase"/>
</dbReference>
<gene>
    <name evidence="1" type="ORF">NE695_10860</name>
</gene>
<dbReference type="NCBIfam" id="TIGR01547">
    <property type="entry name" value="phage_term_2"/>
    <property type="match status" value="1"/>
</dbReference>
<dbReference type="EMBL" id="JANFZH010000023">
    <property type="protein sequence ID" value="MCQ4840410.1"/>
    <property type="molecule type" value="Genomic_DNA"/>
</dbReference>
<proteinExistence type="predicted"/>
<keyword evidence="2" id="KW-1185">Reference proteome</keyword>
<evidence type="ECO:0000313" key="2">
    <source>
        <dbReference type="Proteomes" id="UP001524473"/>
    </source>
</evidence>
<dbReference type="InterPro" id="IPR006437">
    <property type="entry name" value="Phage_terminase_lsu"/>
</dbReference>
<comment type="caution">
    <text evidence="1">The sequence shown here is derived from an EMBL/GenBank/DDBJ whole genome shotgun (WGS) entry which is preliminary data.</text>
</comment>
<accession>A0ABT1S0Q2</accession>
<dbReference type="GeneID" id="90533428"/>
<dbReference type="RefSeq" id="WP_066866509.1">
    <property type="nucleotide sequence ID" value="NZ_CABKVV010000014.1"/>
</dbReference>
<name>A0ABT1S0Q2_9FIRM</name>
<evidence type="ECO:0000313" key="1">
    <source>
        <dbReference type="EMBL" id="MCQ4840410.1"/>
    </source>
</evidence>
<protein>
    <submittedName>
        <fullName evidence="1">PBSX family phage terminase large subunit</fullName>
    </submittedName>
</protein>
<organism evidence="1 2">
    <name type="scientific">Neglectibacter timonensis</name>
    <dbReference type="NCBI Taxonomy" id="1776382"/>
    <lineage>
        <taxon>Bacteria</taxon>
        <taxon>Bacillati</taxon>
        <taxon>Bacillota</taxon>
        <taxon>Clostridia</taxon>
        <taxon>Eubacteriales</taxon>
        <taxon>Oscillospiraceae</taxon>
        <taxon>Neglectibacter</taxon>
    </lineage>
</organism>